<dbReference type="EMBL" id="JACPSX010000221">
    <property type="protein sequence ID" value="MBI3015692.1"/>
    <property type="molecule type" value="Genomic_DNA"/>
</dbReference>
<dbReference type="SUPFAM" id="SSF52440">
    <property type="entry name" value="PreATP-grasp domain"/>
    <property type="match status" value="1"/>
</dbReference>
<evidence type="ECO:0000256" key="4">
    <source>
        <dbReference type="ARBA" id="ARBA00023267"/>
    </source>
</evidence>
<dbReference type="PANTHER" id="PTHR18866">
    <property type="entry name" value="CARBOXYLASE:PYRUVATE/ACETYL-COA/PROPIONYL-COA CARBOXYLASE"/>
    <property type="match status" value="1"/>
</dbReference>
<feature type="domain" description="ATP-grasp" evidence="6">
    <location>
        <begin position="120"/>
        <end position="317"/>
    </location>
</feature>
<organism evidence="8 9">
    <name type="scientific">Tectimicrobiota bacterium</name>
    <dbReference type="NCBI Taxonomy" id="2528274"/>
    <lineage>
        <taxon>Bacteria</taxon>
        <taxon>Pseudomonadati</taxon>
        <taxon>Nitrospinota/Tectimicrobiota group</taxon>
        <taxon>Candidatus Tectimicrobiota</taxon>
    </lineage>
</organism>
<dbReference type="InterPro" id="IPR005481">
    <property type="entry name" value="BC-like_N"/>
</dbReference>
<feature type="non-terminal residue" evidence="8">
    <location>
        <position position="350"/>
    </location>
</feature>
<dbReference type="Proteomes" id="UP000741360">
    <property type="component" value="Unassembled WGS sequence"/>
</dbReference>
<dbReference type="Gene3D" id="3.30.470.20">
    <property type="entry name" value="ATP-grasp fold, B domain"/>
    <property type="match status" value="1"/>
</dbReference>
<dbReference type="InterPro" id="IPR005479">
    <property type="entry name" value="CPAse_ATP-bd"/>
</dbReference>
<dbReference type="Pfam" id="PF00289">
    <property type="entry name" value="Biotin_carb_N"/>
    <property type="match status" value="1"/>
</dbReference>
<evidence type="ECO:0000256" key="3">
    <source>
        <dbReference type="ARBA" id="ARBA00022840"/>
    </source>
</evidence>
<proteinExistence type="predicted"/>
<sequence>MFQKVLVANRGEIAVRIIRALRDLGVQVVAVYSEADREGLPVRMADEAYCLGPAPPLESYLATDKVVEICRSCGAEAIHPGYGFLAENPEFFQECARAGITLIGPNARAVQIMGSKISARQAAESMGVPIVPGATTRLASEKEIVRKAQEIGYPILLKADAGGGGKGMRIVGSPEEIRGALRAVRSEALSAFGDDGLYLEKYLDRPRHIEIQVLGDRHGNLIHLGERECSIQRRHQKVIEESPSPFVDSSLRGAMGNAAILAARAVGYDSAGTVEFLVDRERRFYFLEMNTRLQVEHPITEMVTGMDIVQEMIRSAAGEPLRISQSDVSWHGAAIECRIYAEDPENNFLP</sequence>
<evidence type="ECO:0000256" key="1">
    <source>
        <dbReference type="ARBA" id="ARBA00022598"/>
    </source>
</evidence>
<gene>
    <name evidence="8" type="ORF">HYY65_11695</name>
</gene>
<dbReference type="PANTHER" id="PTHR18866:SF33">
    <property type="entry name" value="METHYLCROTONOYL-COA CARBOXYLASE SUBUNIT ALPHA, MITOCHONDRIAL-RELATED"/>
    <property type="match status" value="1"/>
</dbReference>
<dbReference type="FunFam" id="3.30.1490.20:FF:000003">
    <property type="entry name" value="acetyl-CoA carboxylase isoform X1"/>
    <property type="match status" value="1"/>
</dbReference>
<comment type="caution">
    <text evidence="8">The sequence shown here is derived from an EMBL/GenBank/DDBJ whole genome shotgun (WGS) entry which is preliminary data.</text>
</comment>
<dbReference type="PROSITE" id="PS00867">
    <property type="entry name" value="CPSASE_2"/>
    <property type="match status" value="1"/>
</dbReference>
<dbReference type="Pfam" id="PF02786">
    <property type="entry name" value="CPSase_L_D2"/>
    <property type="match status" value="1"/>
</dbReference>
<dbReference type="GO" id="GO:0046872">
    <property type="term" value="F:metal ion binding"/>
    <property type="evidence" value="ECO:0007669"/>
    <property type="project" value="InterPro"/>
</dbReference>
<dbReference type="GO" id="GO:0005524">
    <property type="term" value="F:ATP binding"/>
    <property type="evidence" value="ECO:0007669"/>
    <property type="project" value="UniProtKB-UniRule"/>
</dbReference>
<keyword evidence="4" id="KW-0092">Biotin</keyword>
<accession>A0A932GRR9</accession>
<evidence type="ECO:0000259" key="7">
    <source>
        <dbReference type="PROSITE" id="PS50979"/>
    </source>
</evidence>
<evidence type="ECO:0000259" key="6">
    <source>
        <dbReference type="PROSITE" id="PS50975"/>
    </source>
</evidence>
<protein>
    <submittedName>
        <fullName evidence="8">ATP-grasp domain-containing protein</fullName>
    </submittedName>
</protein>
<dbReference type="InterPro" id="IPR011761">
    <property type="entry name" value="ATP-grasp"/>
</dbReference>
<evidence type="ECO:0000313" key="8">
    <source>
        <dbReference type="EMBL" id="MBI3015692.1"/>
    </source>
</evidence>
<dbReference type="AlphaFoldDB" id="A0A932GRR9"/>
<dbReference type="InterPro" id="IPR011764">
    <property type="entry name" value="Biotin_carboxylation_dom"/>
</dbReference>
<evidence type="ECO:0000256" key="2">
    <source>
        <dbReference type="ARBA" id="ARBA00022741"/>
    </source>
</evidence>
<keyword evidence="1" id="KW-0436">Ligase</keyword>
<evidence type="ECO:0000256" key="5">
    <source>
        <dbReference type="PROSITE-ProRule" id="PRU00409"/>
    </source>
</evidence>
<dbReference type="GO" id="GO:0016874">
    <property type="term" value="F:ligase activity"/>
    <property type="evidence" value="ECO:0007669"/>
    <property type="project" value="UniProtKB-KW"/>
</dbReference>
<feature type="domain" description="Biotin carboxylation" evidence="7">
    <location>
        <begin position="1"/>
        <end position="350"/>
    </location>
</feature>
<dbReference type="PROSITE" id="PS50979">
    <property type="entry name" value="BC"/>
    <property type="match status" value="1"/>
</dbReference>
<keyword evidence="3 5" id="KW-0067">ATP-binding</keyword>
<name>A0A932GRR9_UNCTE</name>
<dbReference type="InterPro" id="IPR016185">
    <property type="entry name" value="PreATP-grasp_dom_sf"/>
</dbReference>
<dbReference type="SUPFAM" id="SSF56059">
    <property type="entry name" value="Glutathione synthetase ATP-binding domain-like"/>
    <property type="match status" value="1"/>
</dbReference>
<dbReference type="InterPro" id="IPR050856">
    <property type="entry name" value="Biotin_carboxylase_complex"/>
</dbReference>
<keyword evidence="2 5" id="KW-0547">Nucleotide-binding</keyword>
<dbReference type="FunFam" id="3.40.50.20:FF:000010">
    <property type="entry name" value="Propionyl-CoA carboxylase subunit alpha"/>
    <property type="match status" value="1"/>
</dbReference>
<evidence type="ECO:0000313" key="9">
    <source>
        <dbReference type="Proteomes" id="UP000741360"/>
    </source>
</evidence>
<reference evidence="8" key="1">
    <citation type="submission" date="2020-07" db="EMBL/GenBank/DDBJ databases">
        <title>Huge and variable diversity of episymbiotic CPR bacteria and DPANN archaea in groundwater ecosystems.</title>
        <authorList>
            <person name="He C.Y."/>
            <person name="Keren R."/>
            <person name="Whittaker M."/>
            <person name="Farag I.F."/>
            <person name="Doudna J."/>
            <person name="Cate J.H.D."/>
            <person name="Banfield J.F."/>
        </authorList>
    </citation>
    <scope>NUCLEOTIDE SEQUENCE</scope>
    <source>
        <strain evidence="8">NC_groundwater_717_Ag_S-0.2um_59_8</strain>
    </source>
</reference>
<dbReference type="PROSITE" id="PS50975">
    <property type="entry name" value="ATP_GRASP"/>
    <property type="match status" value="1"/>
</dbReference>